<keyword evidence="2" id="KW-0812">Transmembrane</keyword>
<protein>
    <submittedName>
        <fullName evidence="3">Glycosyl phosphatidyl inositol protein transamidase complex subunit</fullName>
    </submittedName>
</protein>
<feature type="transmembrane region" description="Helical" evidence="2">
    <location>
        <begin position="41"/>
        <end position="59"/>
    </location>
</feature>
<dbReference type="Proteomes" id="UP001212152">
    <property type="component" value="Unassembled WGS sequence"/>
</dbReference>
<dbReference type="PANTHER" id="PTHR13304:SF0">
    <property type="entry name" value="GLYCOSYLPHOSPHATIDYLINOSITOL ANCHOR ATTACHMENT 1 PROTEIN"/>
    <property type="match status" value="1"/>
</dbReference>
<evidence type="ECO:0000313" key="3">
    <source>
        <dbReference type="EMBL" id="KAJ3179416.1"/>
    </source>
</evidence>
<dbReference type="PANTHER" id="PTHR13304">
    <property type="entry name" value="GLYCOSYLPHOSPHATIDYLINOSITOL ANCHOR ATTACHMENT 1 PROTEIN"/>
    <property type="match status" value="1"/>
</dbReference>
<sequence>MLRRFFRPAKAPIAGAVEPSTPKEVKRMHARRVVLYHARNTLAKLSWIFYPIGIVWLLLLPRDEFHHKAAVDENALLPGQTTKYFSSMDMYAVTTYRQRVNELAGESRNAADYAAFIQNELKSFDIDASTQNFLWATNTDTVAGANAYGVYRAPRGDGTEAIVISAPWIGGDGKVNAEGVGYVLAMAKFVTKFSHWSKDFVFLVTQPSPIGTRAWLEAYHGQAPKPDAALQYDPLQTHSGAIQEALNLEFGDEGDYAAVEILVDGLNGQLPNADLVTTVVQCAQYEGIPVSLHQSVTPKSFNTPLARYLHKADTLVEYVKSQALGLPKGDHALYARYHIESITLRGIKDLPGTQYRVSGEQIGRALESALRSFNNLLERLHHAYWFYIMPTATSYIPMSVYLPPVILLSVTLIFESLAMWWRSGEDTNPRRPEKPARIMPVGGSADTSPPPTTAGTTLIARSRHLLSFNARVRPVFIPIVTMVICHATGAFALYFAPTLLFMADYGKINPLNMMTGTLVVTATIYGFMIPTLQRLLEGSGASTATAAPAWQVLKSFACLELGASLIALAMLNPSLSAFLAVFAVPPFLMARPCQDRFAAQMVALFVASPVGLVGCVAIAGGGLDVAWATVRQSVEGWDAYGAWLLPLICLVYWPLNLAAHVICGMED</sequence>
<name>A0AAD5XNK4_9FUNG</name>
<reference evidence="3" key="1">
    <citation type="submission" date="2020-05" db="EMBL/GenBank/DDBJ databases">
        <title>Phylogenomic resolution of chytrid fungi.</title>
        <authorList>
            <person name="Stajich J.E."/>
            <person name="Amses K."/>
            <person name="Simmons R."/>
            <person name="Seto K."/>
            <person name="Myers J."/>
            <person name="Bonds A."/>
            <person name="Quandt C.A."/>
            <person name="Barry K."/>
            <person name="Liu P."/>
            <person name="Grigoriev I."/>
            <person name="Longcore J.E."/>
            <person name="James T.Y."/>
        </authorList>
    </citation>
    <scope>NUCLEOTIDE SEQUENCE</scope>
    <source>
        <strain evidence="3">JEL0379</strain>
    </source>
</reference>
<dbReference type="AlphaFoldDB" id="A0AAD5XNK4"/>
<organism evidence="3 4">
    <name type="scientific">Geranomyces variabilis</name>
    <dbReference type="NCBI Taxonomy" id="109894"/>
    <lineage>
        <taxon>Eukaryota</taxon>
        <taxon>Fungi</taxon>
        <taxon>Fungi incertae sedis</taxon>
        <taxon>Chytridiomycota</taxon>
        <taxon>Chytridiomycota incertae sedis</taxon>
        <taxon>Chytridiomycetes</taxon>
        <taxon>Spizellomycetales</taxon>
        <taxon>Powellomycetaceae</taxon>
        <taxon>Geranomyces</taxon>
    </lineage>
</organism>
<keyword evidence="4" id="KW-1185">Reference proteome</keyword>
<feature type="transmembrane region" description="Helical" evidence="2">
    <location>
        <begin position="643"/>
        <end position="663"/>
    </location>
</feature>
<proteinExistence type="predicted"/>
<feature type="region of interest" description="Disordered" evidence="1">
    <location>
        <begin position="425"/>
        <end position="453"/>
    </location>
</feature>
<gene>
    <name evidence="3" type="primary">GAA1</name>
    <name evidence="3" type="ORF">HDU87_003026</name>
</gene>
<feature type="transmembrane region" description="Helical" evidence="2">
    <location>
        <begin position="475"/>
        <end position="496"/>
    </location>
</feature>
<comment type="caution">
    <text evidence="3">The sequence shown here is derived from an EMBL/GenBank/DDBJ whole genome shotgun (WGS) entry which is preliminary data.</text>
</comment>
<accession>A0AAD5XNK4</accession>
<dbReference type="EMBL" id="JADGJQ010000021">
    <property type="protein sequence ID" value="KAJ3179416.1"/>
    <property type="molecule type" value="Genomic_DNA"/>
</dbReference>
<feature type="transmembrane region" description="Helical" evidence="2">
    <location>
        <begin position="565"/>
        <end position="589"/>
    </location>
</feature>
<dbReference type="GO" id="GO:0016255">
    <property type="term" value="P:attachment of GPI anchor to protein"/>
    <property type="evidence" value="ECO:0007669"/>
    <property type="project" value="TreeGrafter"/>
</dbReference>
<keyword evidence="2" id="KW-0472">Membrane</keyword>
<evidence type="ECO:0000313" key="4">
    <source>
        <dbReference type="Proteomes" id="UP001212152"/>
    </source>
</evidence>
<dbReference type="InterPro" id="IPR007246">
    <property type="entry name" value="Gaa1"/>
</dbReference>
<dbReference type="Pfam" id="PF04114">
    <property type="entry name" value="Gaa1"/>
    <property type="match status" value="1"/>
</dbReference>
<feature type="transmembrane region" description="Helical" evidence="2">
    <location>
        <begin position="508"/>
        <end position="528"/>
    </location>
</feature>
<feature type="compositionally biased region" description="Basic and acidic residues" evidence="1">
    <location>
        <begin position="425"/>
        <end position="436"/>
    </location>
</feature>
<feature type="transmembrane region" description="Helical" evidence="2">
    <location>
        <begin position="601"/>
        <end position="623"/>
    </location>
</feature>
<evidence type="ECO:0000256" key="2">
    <source>
        <dbReference type="SAM" id="Phobius"/>
    </source>
</evidence>
<dbReference type="GO" id="GO:0042765">
    <property type="term" value="C:GPI-anchor transamidase complex"/>
    <property type="evidence" value="ECO:0007669"/>
    <property type="project" value="InterPro"/>
</dbReference>
<evidence type="ECO:0000256" key="1">
    <source>
        <dbReference type="SAM" id="MobiDB-lite"/>
    </source>
</evidence>
<keyword evidence="2" id="KW-1133">Transmembrane helix</keyword>
<dbReference type="PIRSF" id="PIRSF036762">
    <property type="entry name" value="GAA1"/>
    <property type="match status" value="1"/>
</dbReference>